<reference evidence="1 2" key="1">
    <citation type="submission" date="2019-01" db="EMBL/GenBank/DDBJ databases">
        <title>Coherence of Microcystis species and biogeography revealed through population genomics.</title>
        <authorList>
            <person name="Perez-Carrascal O.M."/>
            <person name="Terrat Y."/>
            <person name="Giani A."/>
            <person name="Fortin N."/>
            <person name="Tromas N."/>
            <person name="Shapiro B.J."/>
        </authorList>
    </citation>
    <scope>NUCLEOTIDE SEQUENCE [LARGE SCALE GENOMIC DNA]</scope>
    <source>
        <strain evidence="1">Mn_MB_F_20050700_S1D</strain>
    </source>
</reference>
<accession>A0A552J037</accession>
<dbReference type="AlphaFoldDB" id="A0A552J037"/>
<sequence>MLFSSVNYYFIDATANRPLAKIKNFPLGEKSGASSQESGELIMRINQLNALFRYFMQFYGFFSHF</sequence>
<gene>
    <name evidence="1" type="ORF">EWV54_09245</name>
</gene>
<protein>
    <submittedName>
        <fullName evidence="1">Uncharacterized protein</fullName>
    </submittedName>
</protein>
<dbReference type="EMBL" id="SFAV01000124">
    <property type="protein sequence ID" value="TRU89042.1"/>
    <property type="molecule type" value="Genomic_DNA"/>
</dbReference>
<organism evidence="1 2">
    <name type="scientific">Microcystis novacekii Mn_MB_F_20050700_S1D</name>
    <dbReference type="NCBI Taxonomy" id="2486266"/>
    <lineage>
        <taxon>Bacteria</taxon>
        <taxon>Bacillati</taxon>
        <taxon>Cyanobacteriota</taxon>
        <taxon>Cyanophyceae</taxon>
        <taxon>Oscillatoriophycideae</taxon>
        <taxon>Chroococcales</taxon>
        <taxon>Microcystaceae</taxon>
        <taxon>Microcystis</taxon>
    </lineage>
</organism>
<comment type="caution">
    <text evidence="1">The sequence shown here is derived from an EMBL/GenBank/DDBJ whole genome shotgun (WGS) entry which is preliminary data.</text>
</comment>
<proteinExistence type="predicted"/>
<evidence type="ECO:0000313" key="2">
    <source>
        <dbReference type="Proteomes" id="UP000319191"/>
    </source>
</evidence>
<dbReference type="Proteomes" id="UP000319191">
    <property type="component" value="Unassembled WGS sequence"/>
</dbReference>
<evidence type="ECO:0000313" key="1">
    <source>
        <dbReference type="EMBL" id="TRU89042.1"/>
    </source>
</evidence>
<name>A0A552J037_9CHRO</name>